<dbReference type="InterPro" id="IPR014047">
    <property type="entry name" value="Chr_Tranpt_l_chain"/>
</dbReference>
<dbReference type="PANTHER" id="PTHR33567">
    <property type="entry name" value="CHROMATE ION TRANSPORTER (EUROFUNG)"/>
    <property type="match status" value="1"/>
</dbReference>
<dbReference type="GO" id="GO:0015109">
    <property type="term" value="F:chromate transmembrane transporter activity"/>
    <property type="evidence" value="ECO:0007669"/>
    <property type="project" value="InterPro"/>
</dbReference>
<comment type="similarity">
    <text evidence="2">Belongs to the chromate ion transporter (CHR) (TC 2.A.51) family.</text>
</comment>
<keyword evidence="3" id="KW-1003">Cell membrane</keyword>
<dbReference type="PANTHER" id="PTHR33567:SF3">
    <property type="entry name" value="CHROMATE ION TRANSPORTER (EUROFUNG)"/>
    <property type="match status" value="1"/>
</dbReference>
<comment type="subcellular location">
    <subcellularLocation>
        <location evidence="1">Cell membrane</location>
        <topology evidence="1">Multi-pass membrane protein</topology>
    </subcellularLocation>
</comment>
<reference evidence="8" key="1">
    <citation type="submission" date="2022-06" db="EMBL/GenBank/DDBJ databases">
        <title>Devosia sp. XJ19-45 genome assembly.</title>
        <authorList>
            <person name="Li B."/>
            <person name="Cai M."/>
            <person name="Nie G."/>
            <person name="Li W."/>
        </authorList>
    </citation>
    <scope>NUCLEOTIDE SEQUENCE</scope>
    <source>
        <strain evidence="8">XJ19-45</strain>
    </source>
</reference>
<dbReference type="NCBIfam" id="TIGR00937">
    <property type="entry name" value="2A51"/>
    <property type="match status" value="1"/>
</dbReference>
<keyword evidence="5 7" id="KW-1133">Transmembrane helix</keyword>
<evidence type="ECO:0000256" key="1">
    <source>
        <dbReference type="ARBA" id="ARBA00004651"/>
    </source>
</evidence>
<feature type="transmembrane region" description="Helical" evidence="7">
    <location>
        <begin position="220"/>
        <end position="242"/>
    </location>
</feature>
<evidence type="ECO:0000313" key="9">
    <source>
        <dbReference type="Proteomes" id="UP001060275"/>
    </source>
</evidence>
<name>A0A9Q4AQL7_9HYPH</name>
<evidence type="ECO:0000256" key="3">
    <source>
        <dbReference type="ARBA" id="ARBA00022475"/>
    </source>
</evidence>
<protein>
    <submittedName>
        <fullName evidence="8">Chromate efflux transporter</fullName>
    </submittedName>
</protein>
<dbReference type="Proteomes" id="UP001060275">
    <property type="component" value="Unassembled WGS sequence"/>
</dbReference>
<dbReference type="InterPro" id="IPR003370">
    <property type="entry name" value="Chromate_transpt"/>
</dbReference>
<dbReference type="RefSeq" id="WP_254674969.1">
    <property type="nucleotide sequence ID" value="NZ_JAMWDU010000004.1"/>
</dbReference>
<evidence type="ECO:0000256" key="5">
    <source>
        <dbReference type="ARBA" id="ARBA00022989"/>
    </source>
</evidence>
<proteinExistence type="inferred from homology"/>
<feature type="transmembrane region" description="Helical" evidence="7">
    <location>
        <begin position="363"/>
        <end position="387"/>
    </location>
</feature>
<evidence type="ECO:0000256" key="4">
    <source>
        <dbReference type="ARBA" id="ARBA00022692"/>
    </source>
</evidence>
<feature type="transmembrane region" description="Helical" evidence="7">
    <location>
        <begin position="407"/>
        <end position="430"/>
    </location>
</feature>
<feature type="transmembrane region" description="Helical" evidence="7">
    <location>
        <begin position="325"/>
        <end position="351"/>
    </location>
</feature>
<feature type="transmembrane region" description="Helical" evidence="7">
    <location>
        <begin position="254"/>
        <end position="274"/>
    </location>
</feature>
<evidence type="ECO:0000256" key="2">
    <source>
        <dbReference type="ARBA" id="ARBA00005262"/>
    </source>
</evidence>
<evidence type="ECO:0000256" key="7">
    <source>
        <dbReference type="SAM" id="Phobius"/>
    </source>
</evidence>
<feature type="transmembrane region" description="Helical" evidence="7">
    <location>
        <begin position="86"/>
        <end position="109"/>
    </location>
</feature>
<dbReference type="AlphaFoldDB" id="A0A9Q4AQL7"/>
<keyword evidence="9" id="KW-1185">Reference proteome</keyword>
<dbReference type="GO" id="GO:0005886">
    <property type="term" value="C:plasma membrane"/>
    <property type="evidence" value="ECO:0007669"/>
    <property type="project" value="UniProtKB-SubCell"/>
</dbReference>
<accession>A0A9Q4AQL7</accession>
<feature type="transmembrane region" description="Helical" evidence="7">
    <location>
        <begin position="148"/>
        <end position="181"/>
    </location>
</feature>
<keyword evidence="4 7" id="KW-0812">Transmembrane</keyword>
<comment type="caution">
    <text evidence="8">The sequence shown here is derived from an EMBL/GenBank/DDBJ whole genome shotgun (WGS) entry which is preliminary data.</text>
</comment>
<evidence type="ECO:0000256" key="6">
    <source>
        <dbReference type="ARBA" id="ARBA00023136"/>
    </source>
</evidence>
<keyword evidence="6 7" id="KW-0472">Membrane</keyword>
<gene>
    <name evidence="8" type="primary">chrA</name>
    <name evidence="8" type="ORF">NF348_12235</name>
</gene>
<dbReference type="Pfam" id="PF02417">
    <property type="entry name" value="Chromate_transp"/>
    <property type="match status" value="2"/>
</dbReference>
<evidence type="ECO:0000313" key="8">
    <source>
        <dbReference type="EMBL" id="MCP8887883.1"/>
    </source>
</evidence>
<feature type="transmembrane region" description="Helical" evidence="7">
    <location>
        <begin position="115"/>
        <end position="136"/>
    </location>
</feature>
<organism evidence="8 9">
    <name type="scientific">Devosia ureilytica</name>
    <dbReference type="NCBI Taxonomy" id="2952754"/>
    <lineage>
        <taxon>Bacteria</taxon>
        <taxon>Pseudomonadati</taxon>
        <taxon>Pseudomonadota</taxon>
        <taxon>Alphaproteobacteria</taxon>
        <taxon>Hyphomicrobiales</taxon>
        <taxon>Devosiaceae</taxon>
        <taxon>Devosia</taxon>
    </lineage>
</organism>
<dbReference type="EMBL" id="JAMWDU010000004">
    <property type="protein sequence ID" value="MCP8887883.1"/>
    <property type="molecule type" value="Genomic_DNA"/>
</dbReference>
<sequence>MSDDLAPPHPTFSQALKVWAKIGFLSFGGPAGQIALMHKELVEERRWISEARFLHALNYCMLLPGPEAQQLATYVGWLLHGWRGGVAAGVLFVLPGFAVILALATGYALFQQLDWVASIFFGLKAAVLAIVIEALIRVARRALKNWVSYGLALGAFLALFAFSVPFPVVVLGAGLIGYLVARQRPDLLAGGGHKSAGAVPQMSAVIDQDVSQVDPSWRRAAAVTAIWGGLWVAPLVPVVVLWGWDSSYLDIMGFFSQMAVVTFGGAYAVLAYVASEAVGNFGWLQPGEMLDGLALAETTPGPLVLVLSFVGYLAGFRDPSGVPPLWGGVLGAALATWVTFVPCFLWIFLGAPYIERLRSNRALAGALGAITAAVVGVIFNLALWFALHVLFGEVGRLGRGPLNLPLPAWSTLDLLAVLLTLLAAFSLFFMKWGVLRTLGLCAAAGLLLQTLV</sequence>
<dbReference type="PIRSF" id="PIRSF004810">
    <property type="entry name" value="ChrA"/>
    <property type="match status" value="1"/>
</dbReference>